<evidence type="ECO:0000313" key="3">
    <source>
        <dbReference type="EMBL" id="PVM89529.1"/>
    </source>
</evidence>
<feature type="transmembrane region" description="Helical" evidence="1">
    <location>
        <begin position="146"/>
        <end position="168"/>
    </location>
</feature>
<dbReference type="EMBL" id="QDKQ01000041">
    <property type="protein sequence ID" value="PVM89529.1"/>
    <property type="molecule type" value="Genomic_DNA"/>
</dbReference>
<feature type="transmembrane region" description="Helical" evidence="1">
    <location>
        <begin position="568"/>
        <end position="590"/>
    </location>
</feature>
<dbReference type="SUPFAM" id="SSF55486">
    <property type="entry name" value="Metalloproteases ('zincins'), catalytic domain"/>
    <property type="match status" value="1"/>
</dbReference>
<feature type="transmembrane region" description="Helical" evidence="1">
    <location>
        <begin position="363"/>
        <end position="381"/>
    </location>
</feature>
<feature type="transmembrane region" description="Helical" evidence="1">
    <location>
        <begin position="411"/>
        <end position="435"/>
    </location>
</feature>
<dbReference type="Pfam" id="PF01433">
    <property type="entry name" value="Peptidase_M1"/>
    <property type="match status" value="1"/>
</dbReference>
<feature type="transmembrane region" description="Helical" evidence="1">
    <location>
        <begin position="18"/>
        <end position="41"/>
    </location>
</feature>
<keyword evidence="1" id="KW-1133">Transmembrane helix</keyword>
<feature type="transmembrane region" description="Helical" evidence="1">
    <location>
        <begin position="447"/>
        <end position="469"/>
    </location>
</feature>
<feature type="transmembrane region" description="Helical" evidence="1">
    <location>
        <begin position="53"/>
        <end position="79"/>
    </location>
</feature>
<keyword evidence="3" id="KW-0378">Hydrolase</keyword>
<keyword evidence="1" id="KW-0472">Membrane</keyword>
<dbReference type="PANTHER" id="PTHR43471:SF3">
    <property type="entry name" value="ABC TRANSPORTER PERMEASE PROTEIN NATB"/>
    <property type="match status" value="1"/>
</dbReference>
<organism evidence="3 4">
    <name type="scientific">Caulobacter endophyticus</name>
    <dbReference type="NCBI Taxonomy" id="2172652"/>
    <lineage>
        <taxon>Bacteria</taxon>
        <taxon>Pseudomonadati</taxon>
        <taxon>Pseudomonadota</taxon>
        <taxon>Alphaproteobacteria</taxon>
        <taxon>Caulobacterales</taxon>
        <taxon>Caulobacteraceae</taxon>
        <taxon>Caulobacter</taxon>
    </lineage>
</organism>
<dbReference type="AlphaFoldDB" id="A0A2T9K0N7"/>
<dbReference type="GO" id="GO:0008237">
    <property type="term" value="F:metallopeptidase activity"/>
    <property type="evidence" value="ECO:0007669"/>
    <property type="project" value="InterPro"/>
</dbReference>
<dbReference type="RefSeq" id="WP_109101128.1">
    <property type="nucleotide sequence ID" value="NZ_QDKQ01000041.1"/>
</dbReference>
<dbReference type="Proteomes" id="UP000245073">
    <property type="component" value="Unassembled WGS sequence"/>
</dbReference>
<accession>A0A2T9K0N7</accession>
<feature type="domain" description="Peptidase M1 membrane alanine aminopeptidase" evidence="2">
    <location>
        <begin position="876"/>
        <end position="1068"/>
    </location>
</feature>
<keyword evidence="3" id="KW-0645">Protease</keyword>
<sequence>MFGKIASFELRYQLRSPVFWVVAVLFFLLAFGATTISQISIGLGPSDHRNGPFALAMSSLVFSLFYMFVTTAFVANVIVRDDETGYGPILRTTRIRKFDYLYGRFTGAVLAAAISFLAVPLAIFLGSLMPWVDKETLGPQMLDAYVLSYLTFALPNILLTSAMFFALATITRSMMWTYVGVIGFMVLWVIAGIALDKPEFETAAAMWEPLGTSAFGLVTRYWTANERNTLIPPLEGVLLFNRAFVVVLAAGLLAAAYGLFRFQSAELSAGKTRKAARKDAKAEAATPPPAPRPLPAPRHDAAAAWTQFVARTRLDMGQVFKSPAFFVLLALGLFNAAGSLWFATDADGYGGQIYPVTRALLRPLLGSFSLIPMIIAIYYAGELVWRERERRTHEIIDSTPVGDWAFTAPKIAAISLVLLSTLLVSVVAGVVSQIGHGYFRLELDKYLLWYVLPQAVDWILLAVLAVFLQVLSPHKFIGWGLMVVYIVTQVTFQNLGFEHNLYNYGGAPGTPFSDMNRLGAFWIGAWWFRAYWSAFAVLLAVLCYALWRRGTETRLLPRLRRLPRRLRGASGVVFGAVFLVFAGLGGFIYVNTNVWNAYRTNLDDERWTADLEKALLRYENAPQPKIVGMKLDVDLHPGEPRAVTRGAYVFQNKTGAPLKEIHVRFDRDLAVRALSIEGARPKQTFERFNYRIFAFDTPMAPGETRRMSFITERSQKGFKNSGDERRVVANGTFLNNMEIAPILGMGRDGLLQDRAKRRKYGLPPELRMARLGDVASRQFNGLRKDADFVTSDITVTTDADQTPIAPGSKVSERVWKTGNQERRTVRFVADAPILPFLSIQSARYAVSRETYKGIDLAVYYDPQHAWNIDRMRGAMKASLDYYQAQFSPYQFRQLRFQEFPAYADFAQAFAGTIPWSESMFFIADYRNPEKIDMVTYVGAHEIGHQWWAHQVLGADQQGSTMLSETFAQYSALMVMKRMYGEAQIRKFLKFELNSYLRSRGGDVLEEQPLARVENQGYIHYRKGSLVMYRLQHEVGEETVNRVLRRLIADHGFKGAPYPTSLDFLTALRAEVPADRQALVTDLFEKITLYDLKTKSATVRKRADGRFDVALVVEARKMYADGRGKETNAPLNEVLDVGLFTAEPGKKDFEQKDVVAMERRPIRSGTQTLTFLTKVAPRFAGVDPYNIVIDRNGDDNVVKTAD</sequence>
<dbReference type="InterPro" id="IPR027268">
    <property type="entry name" value="Peptidase_M4/M1_CTD_sf"/>
</dbReference>
<dbReference type="OrthoDB" id="100605at2"/>
<dbReference type="GO" id="GO:0004177">
    <property type="term" value="F:aminopeptidase activity"/>
    <property type="evidence" value="ECO:0007669"/>
    <property type="project" value="UniProtKB-KW"/>
</dbReference>
<feature type="transmembrane region" description="Helical" evidence="1">
    <location>
        <begin position="100"/>
        <end position="126"/>
    </location>
</feature>
<dbReference type="Gene3D" id="1.10.390.10">
    <property type="entry name" value="Neutral Protease Domain 2"/>
    <property type="match status" value="1"/>
</dbReference>
<gene>
    <name evidence="3" type="ORF">DDF67_11975</name>
</gene>
<feature type="transmembrane region" description="Helical" evidence="1">
    <location>
        <begin position="476"/>
        <end position="495"/>
    </location>
</feature>
<name>A0A2T9K0N7_9CAUL</name>
<feature type="transmembrane region" description="Helical" evidence="1">
    <location>
        <begin position="323"/>
        <end position="343"/>
    </location>
</feature>
<keyword evidence="4" id="KW-1185">Reference proteome</keyword>
<dbReference type="InterPro" id="IPR014782">
    <property type="entry name" value="Peptidase_M1_dom"/>
</dbReference>
<dbReference type="PANTHER" id="PTHR43471">
    <property type="entry name" value="ABC TRANSPORTER PERMEASE"/>
    <property type="match status" value="1"/>
</dbReference>
<keyword evidence="3" id="KW-0031">Aminopeptidase</keyword>
<feature type="transmembrane region" description="Helical" evidence="1">
    <location>
        <begin position="526"/>
        <end position="547"/>
    </location>
</feature>
<keyword evidence="1" id="KW-0812">Transmembrane</keyword>
<evidence type="ECO:0000256" key="1">
    <source>
        <dbReference type="SAM" id="Phobius"/>
    </source>
</evidence>
<evidence type="ECO:0000259" key="2">
    <source>
        <dbReference type="Pfam" id="PF01433"/>
    </source>
</evidence>
<feature type="transmembrane region" description="Helical" evidence="1">
    <location>
        <begin position="239"/>
        <end position="260"/>
    </location>
</feature>
<evidence type="ECO:0000313" key="4">
    <source>
        <dbReference type="Proteomes" id="UP000245073"/>
    </source>
</evidence>
<feature type="transmembrane region" description="Helical" evidence="1">
    <location>
        <begin position="175"/>
        <end position="195"/>
    </location>
</feature>
<protein>
    <submittedName>
        <fullName evidence="3">Aminopeptidase</fullName>
    </submittedName>
</protein>
<comment type="caution">
    <text evidence="3">The sequence shown here is derived from an EMBL/GenBank/DDBJ whole genome shotgun (WGS) entry which is preliminary data.</text>
</comment>
<reference evidence="3 4" key="1">
    <citation type="submission" date="2018-04" db="EMBL/GenBank/DDBJ databases">
        <title>The genome sequence of Caulobacter sp. 744.</title>
        <authorList>
            <person name="Gao J."/>
            <person name="Sun J."/>
        </authorList>
    </citation>
    <scope>NUCLEOTIDE SEQUENCE [LARGE SCALE GENOMIC DNA]</scope>
    <source>
        <strain evidence="3 4">774</strain>
    </source>
</reference>
<dbReference type="GO" id="GO:0008270">
    <property type="term" value="F:zinc ion binding"/>
    <property type="evidence" value="ECO:0007669"/>
    <property type="project" value="InterPro"/>
</dbReference>
<proteinExistence type="predicted"/>